<dbReference type="GO" id="GO:0032259">
    <property type="term" value="P:methylation"/>
    <property type="evidence" value="ECO:0007669"/>
    <property type="project" value="UniProtKB-KW"/>
</dbReference>
<evidence type="ECO:0000256" key="6">
    <source>
        <dbReference type="SAM" id="MobiDB-lite"/>
    </source>
</evidence>
<dbReference type="RefSeq" id="WP_096366146.1">
    <property type="nucleotide sequence ID" value="NZ_AP018052.1"/>
</dbReference>
<evidence type="ECO:0000256" key="2">
    <source>
        <dbReference type="ARBA" id="ARBA00022603"/>
    </source>
</evidence>
<name>A0A1Z4VR97_9GAMM</name>
<dbReference type="OrthoDB" id="9782855at2"/>
<feature type="region of interest" description="Disordered" evidence="6">
    <location>
        <begin position="1"/>
        <end position="32"/>
    </location>
</feature>
<sequence length="430" mass="49283">MLNKRDQAQDSYPAGNGTPERPRITQVDNAGESARQSGNWLVRRLFDLAGQPPVAVRLWDGSEYASSRTEPVARLHIHDRRALQKLLGNPHYEFGELYSAGRIEVEGNLAEFLDVVYRHLHKVRRDGLRGRLVRLLARRQGNTEDRARQNITHHYDIGNDFYRLWLDENMVYTCAYYPHSEAGLELAQTAKLDHVCRKLRLQPGDRVAEAGCGWGALALHMARHYGVHVKAYNISREQLAFARERARAEGLDDRVEFIEDDYRAIQGEFDAFVSVGMLEHVGVDNYGALGETIDRVLAPHGRGLIHTIGRDAPGPMNEWIERRIFPGAYPPSLSEITEILEPWGLSVLDVENIRLHYARTLEHWLERYDANADRVRDMFDDTFVRAWRLYLAGSIAAFTSGALQLFQVVFNRHGSNELPWTRDYIYREPA</sequence>
<dbReference type="Pfam" id="PF02353">
    <property type="entry name" value="CMAS"/>
    <property type="match status" value="1"/>
</dbReference>
<protein>
    <submittedName>
        <fullName evidence="8">Cyclopropane fatty acid synthase</fullName>
    </submittedName>
</protein>
<dbReference type="EMBL" id="AP018052">
    <property type="protein sequence ID" value="BAZ94013.1"/>
    <property type="molecule type" value="Genomic_DNA"/>
</dbReference>
<dbReference type="SUPFAM" id="SSF53335">
    <property type="entry name" value="S-adenosyl-L-methionine-dependent methyltransferases"/>
    <property type="match status" value="1"/>
</dbReference>
<comment type="similarity">
    <text evidence="1">Belongs to the CFA/CMAS family.</text>
</comment>
<keyword evidence="5" id="KW-0443">Lipid metabolism</keyword>
<dbReference type="GO" id="GO:0008168">
    <property type="term" value="F:methyltransferase activity"/>
    <property type="evidence" value="ECO:0007669"/>
    <property type="project" value="UniProtKB-KW"/>
</dbReference>
<evidence type="ECO:0000256" key="5">
    <source>
        <dbReference type="ARBA" id="ARBA00023098"/>
    </source>
</evidence>
<evidence type="ECO:0000256" key="4">
    <source>
        <dbReference type="ARBA" id="ARBA00022691"/>
    </source>
</evidence>
<keyword evidence="9" id="KW-1185">Reference proteome</keyword>
<dbReference type="InterPro" id="IPR050723">
    <property type="entry name" value="CFA/CMAS"/>
</dbReference>
<gene>
    <name evidence="8" type="ORF">FOKN1_1625</name>
</gene>
<organism evidence="8 9">
    <name type="scientific">Thiohalobacter thiocyanaticus</name>
    <dbReference type="NCBI Taxonomy" id="585455"/>
    <lineage>
        <taxon>Bacteria</taxon>
        <taxon>Pseudomonadati</taxon>
        <taxon>Pseudomonadota</taxon>
        <taxon>Gammaproteobacteria</taxon>
        <taxon>Thiohalobacterales</taxon>
        <taxon>Thiohalobacteraceae</taxon>
        <taxon>Thiohalobacter</taxon>
    </lineage>
</organism>
<dbReference type="Pfam" id="PF25371">
    <property type="entry name" value="DUF7884"/>
    <property type="match status" value="1"/>
</dbReference>
<dbReference type="Gene3D" id="3.40.50.150">
    <property type="entry name" value="Vaccinia Virus protein VP39"/>
    <property type="match status" value="1"/>
</dbReference>
<dbReference type="PANTHER" id="PTHR43667">
    <property type="entry name" value="CYCLOPROPANE-FATTY-ACYL-PHOSPHOLIPID SYNTHASE"/>
    <property type="match status" value="1"/>
</dbReference>
<evidence type="ECO:0000259" key="7">
    <source>
        <dbReference type="Pfam" id="PF25371"/>
    </source>
</evidence>
<evidence type="ECO:0000256" key="3">
    <source>
        <dbReference type="ARBA" id="ARBA00022679"/>
    </source>
</evidence>
<reference evidence="8 9" key="1">
    <citation type="submission" date="2017-05" db="EMBL/GenBank/DDBJ databases">
        <title>Thiocyanate degradation by Thiohalobacter thiocyanaticus FOKN1.</title>
        <authorList>
            <person name="Oshiki M."/>
            <person name="Fukushima T."/>
            <person name="Kawano S."/>
            <person name="Nakagawa J."/>
        </authorList>
    </citation>
    <scope>NUCLEOTIDE SEQUENCE [LARGE SCALE GENOMIC DNA]</scope>
    <source>
        <strain evidence="8 9">FOKN1</strain>
    </source>
</reference>
<dbReference type="AlphaFoldDB" id="A0A1Z4VR97"/>
<keyword evidence="2" id="KW-0489">Methyltransferase</keyword>
<dbReference type="CDD" id="cd02440">
    <property type="entry name" value="AdoMet_MTases"/>
    <property type="match status" value="1"/>
</dbReference>
<dbReference type="InterPro" id="IPR057206">
    <property type="entry name" value="DUF7884"/>
</dbReference>
<dbReference type="PANTHER" id="PTHR43667:SF1">
    <property type="entry name" value="CYCLOPROPANE-FATTY-ACYL-PHOSPHOLIPID SYNTHASE"/>
    <property type="match status" value="1"/>
</dbReference>
<evidence type="ECO:0000313" key="9">
    <source>
        <dbReference type="Proteomes" id="UP000218765"/>
    </source>
</evidence>
<feature type="domain" description="DUF7884" evidence="7">
    <location>
        <begin position="45"/>
        <end position="120"/>
    </location>
</feature>
<keyword evidence="3" id="KW-0808">Transferase</keyword>
<dbReference type="PIRSF" id="PIRSF003085">
    <property type="entry name" value="CMAS"/>
    <property type="match status" value="1"/>
</dbReference>
<dbReference type="Proteomes" id="UP000218765">
    <property type="component" value="Chromosome"/>
</dbReference>
<evidence type="ECO:0000256" key="1">
    <source>
        <dbReference type="ARBA" id="ARBA00010815"/>
    </source>
</evidence>
<accession>A0A1Z4VR97</accession>
<dbReference type="InterPro" id="IPR029063">
    <property type="entry name" value="SAM-dependent_MTases_sf"/>
</dbReference>
<dbReference type="GO" id="GO:0008610">
    <property type="term" value="P:lipid biosynthetic process"/>
    <property type="evidence" value="ECO:0007669"/>
    <property type="project" value="InterPro"/>
</dbReference>
<proteinExistence type="inferred from homology"/>
<dbReference type="InterPro" id="IPR003333">
    <property type="entry name" value="CMAS"/>
</dbReference>
<keyword evidence="4" id="KW-0949">S-adenosyl-L-methionine</keyword>
<evidence type="ECO:0000313" key="8">
    <source>
        <dbReference type="EMBL" id="BAZ94013.1"/>
    </source>
</evidence>
<dbReference type="KEGG" id="ttc:FOKN1_1625"/>